<evidence type="ECO:0000313" key="1">
    <source>
        <dbReference type="EMBL" id="CUO66339.1"/>
    </source>
</evidence>
<dbReference type="Proteomes" id="UP000095431">
    <property type="component" value="Unassembled WGS sequence"/>
</dbReference>
<gene>
    <name evidence="2" type="ORF">BWLFYP14_03470</name>
    <name evidence="1" type="ORF">ERS852478_03498</name>
</gene>
<dbReference type="Proteomes" id="UP000366766">
    <property type="component" value="Unassembled WGS sequence"/>
</dbReference>
<reference evidence="2 4" key="2">
    <citation type="submission" date="2019-07" db="EMBL/GenBank/DDBJ databases">
        <authorList>
            <person name="Chang H.-W."/>
            <person name="Raman A."/>
            <person name="Venkatesh S."/>
            <person name="Gehrig J."/>
        </authorList>
    </citation>
    <scope>NUCLEOTIDE SEQUENCE [LARGE SCALE GENOMIC DNA]</scope>
    <source>
        <strain evidence="2">Blautia_wexlerae_LFYP_14</strain>
    </source>
</reference>
<evidence type="ECO:0008006" key="5">
    <source>
        <dbReference type="Google" id="ProtNLM"/>
    </source>
</evidence>
<sequence>MFCFVEQLCIPDCGEVAKKAEAEAVFKELLASCTSRLARTTLGVRPHEEALFDIIRGSIMNLYKRDYIKSVPTKQEMQLYEGILCTERKAVGDRGFGKINHRRLYPAAVRHYDSLFPNNHIELFDFQNEGNMEQLNEEFCALIHDANTNERNVLRFINHRPAYHIIAGVFKYYNFGHHDAYVFPEFALGKYIADYLLIGKSSGGYEFVFVELEHPNGRTTLKSGHEGETFRKGTYQIYDWKAEIEAHFSASFVTITKYSNKSSLPKEFSEYDSSRFHYAVVAGLREDYNEATYRDRRNKVTQQNILTLHYDNLYDKACELETAQSF</sequence>
<proteinExistence type="predicted"/>
<keyword evidence="4" id="KW-1185">Reference proteome</keyword>
<evidence type="ECO:0000313" key="2">
    <source>
        <dbReference type="EMBL" id="VUX67195.1"/>
    </source>
</evidence>
<reference evidence="1 3" key="1">
    <citation type="submission" date="2015-09" db="EMBL/GenBank/DDBJ databases">
        <authorList>
            <consortium name="Pathogen Informatics"/>
        </authorList>
    </citation>
    <scope>NUCLEOTIDE SEQUENCE [LARGE SCALE GENOMIC DNA]</scope>
    <source>
        <strain evidence="1 3">2789STDY5834863</strain>
    </source>
</reference>
<protein>
    <recommendedName>
        <fullName evidence="5">DUF4263 domain-containing protein</fullName>
    </recommendedName>
</protein>
<name>A0A174GZV0_9FIRM</name>
<evidence type="ECO:0000313" key="4">
    <source>
        <dbReference type="Proteomes" id="UP000366766"/>
    </source>
</evidence>
<accession>A0A174GZV0</accession>
<organism evidence="1 3">
    <name type="scientific">Blautia wexlerae</name>
    <dbReference type="NCBI Taxonomy" id="418240"/>
    <lineage>
        <taxon>Bacteria</taxon>
        <taxon>Bacillati</taxon>
        <taxon>Bacillota</taxon>
        <taxon>Clostridia</taxon>
        <taxon>Lachnospirales</taxon>
        <taxon>Lachnospiraceae</taxon>
        <taxon>Blautia</taxon>
    </lineage>
</organism>
<evidence type="ECO:0000313" key="3">
    <source>
        <dbReference type="Proteomes" id="UP000095431"/>
    </source>
</evidence>
<dbReference type="EMBL" id="CYZN01000036">
    <property type="protein sequence ID" value="CUO66339.1"/>
    <property type="molecule type" value="Genomic_DNA"/>
</dbReference>
<dbReference type="AlphaFoldDB" id="A0A174GZV0"/>
<dbReference type="EMBL" id="CABHOF010000081">
    <property type="protein sequence ID" value="VUX67195.1"/>
    <property type="molecule type" value="Genomic_DNA"/>
</dbReference>
<dbReference type="RefSeq" id="WP_055060743.1">
    <property type="nucleotide sequence ID" value="NZ_BTHH01000036.1"/>
</dbReference>